<accession>A0A9R0JZY5</accession>
<dbReference type="RefSeq" id="XP_021852585.2">
    <property type="nucleotide sequence ID" value="XM_021996893.2"/>
</dbReference>
<keyword evidence="1" id="KW-1185">Reference proteome</keyword>
<gene>
    <name evidence="2" type="primary">LOC110792081</name>
</gene>
<evidence type="ECO:0000313" key="2">
    <source>
        <dbReference type="RefSeq" id="XP_021852585.2"/>
    </source>
</evidence>
<proteinExistence type="predicted"/>
<protein>
    <recommendedName>
        <fullName evidence="3">Endonuclease/exonuclease/phosphatase domain-containing protein</fullName>
    </recommendedName>
</protein>
<name>A0A9R0JZY5_SPIOL</name>
<sequence length="280" mass="32567">MGLFREALDDCRLQDLGVFGKPFTWWNKQADEFAVFERLDRGVASLEWMELMPHIGVSHMVSDKSDHVPINVTYMPNSGERRKRKKVSRFEDMWLTSPECEKVVRDAWTNATGLWNANDVLEKIKVCGKTLQGWDAREFGNITNKISKARKKMAVIDGCAPSPEMVQERKEVCEEIDKLLMLEESMWRQRSRVANMKQGDQNTKYFHMKATGRRKRNTIKGVRRENGEWVRGHEEITDAVIEYFTKLFTSISPHSMELAMQGLERRVTDEMNVTLSKPFD</sequence>
<dbReference type="SUPFAM" id="SSF56219">
    <property type="entry name" value="DNase I-like"/>
    <property type="match status" value="1"/>
</dbReference>
<dbReference type="KEGG" id="soe:110792081"/>
<dbReference type="AlphaFoldDB" id="A0A9R0JZY5"/>
<reference evidence="2" key="2">
    <citation type="submission" date="2025-08" db="UniProtKB">
        <authorList>
            <consortium name="RefSeq"/>
        </authorList>
    </citation>
    <scope>IDENTIFICATION</scope>
    <source>
        <tissue evidence="2">Leaf</tissue>
    </source>
</reference>
<dbReference type="PANTHER" id="PTHR33710:SF86">
    <property type="entry name" value="VIRAL MOVEMENT PROTEIN"/>
    <property type="match status" value="1"/>
</dbReference>
<organism evidence="1 2">
    <name type="scientific">Spinacia oleracea</name>
    <name type="common">Spinach</name>
    <dbReference type="NCBI Taxonomy" id="3562"/>
    <lineage>
        <taxon>Eukaryota</taxon>
        <taxon>Viridiplantae</taxon>
        <taxon>Streptophyta</taxon>
        <taxon>Embryophyta</taxon>
        <taxon>Tracheophyta</taxon>
        <taxon>Spermatophyta</taxon>
        <taxon>Magnoliopsida</taxon>
        <taxon>eudicotyledons</taxon>
        <taxon>Gunneridae</taxon>
        <taxon>Pentapetalae</taxon>
        <taxon>Caryophyllales</taxon>
        <taxon>Chenopodiaceae</taxon>
        <taxon>Chenopodioideae</taxon>
        <taxon>Anserineae</taxon>
        <taxon>Spinacia</taxon>
    </lineage>
</organism>
<dbReference type="InterPro" id="IPR036691">
    <property type="entry name" value="Endo/exonu/phosph_ase_sf"/>
</dbReference>
<dbReference type="Proteomes" id="UP000813463">
    <property type="component" value="Chromosome 4"/>
</dbReference>
<evidence type="ECO:0000313" key="1">
    <source>
        <dbReference type="Proteomes" id="UP000813463"/>
    </source>
</evidence>
<dbReference type="PANTHER" id="PTHR33710">
    <property type="entry name" value="BNAC02G09200D PROTEIN"/>
    <property type="match status" value="1"/>
</dbReference>
<dbReference type="GeneID" id="110792081"/>
<evidence type="ECO:0008006" key="3">
    <source>
        <dbReference type="Google" id="ProtNLM"/>
    </source>
</evidence>
<reference evidence="1" key="1">
    <citation type="journal article" date="2021" name="Nat. Commun.">
        <title>Genomic analyses provide insights into spinach domestication and the genetic basis of agronomic traits.</title>
        <authorList>
            <person name="Cai X."/>
            <person name="Sun X."/>
            <person name="Xu C."/>
            <person name="Sun H."/>
            <person name="Wang X."/>
            <person name="Ge C."/>
            <person name="Zhang Z."/>
            <person name="Wang Q."/>
            <person name="Fei Z."/>
            <person name="Jiao C."/>
            <person name="Wang Q."/>
        </authorList>
    </citation>
    <scope>NUCLEOTIDE SEQUENCE [LARGE SCALE GENOMIC DNA]</scope>
    <source>
        <strain evidence="1">cv. Varoflay</strain>
    </source>
</reference>